<reference evidence="1" key="1">
    <citation type="submission" date="2022-04" db="EMBL/GenBank/DDBJ databases">
        <title>Jade perch genome.</title>
        <authorList>
            <person name="Chao B."/>
        </authorList>
    </citation>
    <scope>NUCLEOTIDE SEQUENCE</scope>
    <source>
        <strain evidence="1">CB-2022</strain>
    </source>
</reference>
<proteinExistence type="predicted"/>
<gene>
    <name evidence="1" type="ORF">L3Q82_009415</name>
</gene>
<dbReference type="EMBL" id="CM041540">
    <property type="protein sequence ID" value="KAI3366751.1"/>
    <property type="molecule type" value="Genomic_DNA"/>
</dbReference>
<feature type="non-terminal residue" evidence="1">
    <location>
        <position position="170"/>
    </location>
</feature>
<evidence type="ECO:0000313" key="1">
    <source>
        <dbReference type="EMBL" id="KAI3366751.1"/>
    </source>
</evidence>
<evidence type="ECO:0000313" key="2">
    <source>
        <dbReference type="Proteomes" id="UP000831701"/>
    </source>
</evidence>
<dbReference type="Proteomes" id="UP000831701">
    <property type="component" value="Chromosome 10"/>
</dbReference>
<sequence>MESPVGALSSTPPRDSKKAGYSVLLFGPVGTNNSKRPIPNPKAQGSDPLVHRVNSNTWQLSWGAISKPTLTRRAAHPGQLQSSGGSSPSQGAGFQSPSYAWRPLLPRLLPKPHCTGPSWTFLRVVSLLEAGSGPTSPFRAEPGRVPWAKTRPPGARLRAPTPGLAPGWGP</sequence>
<accession>A0ACB8WG66</accession>
<comment type="caution">
    <text evidence="1">The sequence shown here is derived from an EMBL/GenBank/DDBJ whole genome shotgun (WGS) entry which is preliminary data.</text>
</comment>
<protein>
    <submittedName>
        <fullName evidence="1">Uncharacterized protein</fullName>
    </submittedName>
</protein>
<name>A0ACB8WG66_9TELE</name>
<keyword evidence="2" id="KW-1185">Reference proteome</keyword>
<organism evidence="1 2">
    <name type="scientific">Scortum barcoo</name>
    <name type="common">barcoo grunter</name>
    <dbReference type="NCBI Taxonomy" id="214431"/>
    <lineage>
        <taxon>Eukaryota</taxon>
        <taxon>Metazoa</taxon>
        <taxon>Chordata</taxon>
        <taxon>Craniata</taxon>
        <taxon>Vertebrata</taxon>
        <taxon>Euteleostomi</taxon>
        <taxon>Actinopterygii</taxon>
        <taxon>Neopterygii</taxon>
        <taxon>Teleostei</taxon>
        <taxon>Neoteleostei</taxon>
        <taxon>Acanthomorphata</taxon>
        <taxon>Eupercaria</taxon>
        <taxon>Centrarchiformes</taxon>
        <taxon>Terapontoidei</taxon>
        <taxon>Terapontidae</taxon>
        <taxon>Scortum</taxon>
    </lineage>
</organism>